<name>A0A1E3W117_9HYPH</name>
<keyword evidence="2" id="KW-1185">Reference proteome</keyword>
<protein>
    <recommendedName>
        <fullName evidence="3">DUF1579 domain-containing protein</fullName>
    </recommendedName>
</protein>
<evidence type="ECO:0000313" key="1">
    <source>
        <dbReference type="EMBL" id="ODR99504.1"/>
    </source>
</evidence>
<comment type="caution">
    <text evidence="1">The sequence shown here is derived from an EMBL/GenBank/DDBJ whole genome shotgun (WGS) entry which is preliminary data.</text>
</comment>
<proteinExistence type="predicted"/>
<dbReference type="EMBL" id="LPWG01000011">
    <property type="protein sequence ID" value="ODR99504.1"/>
    <property type="molecule type" value="Genomic_DNA"/>
</dbReference>
<accession>A0A1E3W117</accession>
<reference evidence="1 2" key="1">
    <citation type="journal article" date="2016" name="Environ. Microbiol.">
        <title>New Methyloceanibacter diversity from North Sea sediments includes methanotroph containing solely the soluble methane monooxygenase.</title>
        <authorList>
            <person name="Vekeman B."/>
            <person name="Kerckhof F.M."/>
            <person name="Cremers G."/>
            <person name="de Vos P."/>
            <person name="Vandamme P."/>
            <person name="Boon N."/>
            <person name="Op den Camp H.J."/>
            <person name="Heylen K."/>
        </authorList>
    </citation>
    <scope>NUCLEOTIDE SEQUENCE [LARGE SCALE GENOMIC DNA]</scope>
    <source>
        <strain evidence="1 2">R-67174</strain>
    </source>
</reference>
<dbReference type="Proteomes" id="UP000094501">
    <property type="component" value="Unassembled WGS sequence"/>
</dbReference>
<evidence type="ECO:0000313" key="2">
    <source>
        <dbReference type="Proteomes" id="UP000094501"/>
    </source>
</evidence>
<evidence type="ECO:0008006" key="3">
    <source>
        <dbReference type="Google" id="ProtNLM"/>
    </source>
</evidence>
<dbReference type="AlphaFoldDB" id="A0A1E3W117"/>
<dbReference type="Pfam" id="PF07617">
    <property type="entry name" value="DUF1579"/>
    <property type="match status" value="1"/>
</dbReference>
<sequence>MQPEPQEEHDWLHRLIGNWRFEGECVMGPDQPPMKSTGETTVRSLGGLWILCEGTGDAPDGTPVNSIITLGYDPQKKRFVGSFIASCMTHLWIYDGKLDESGKVLTLDTQGPSFSGDGSLVPYQDIVEIESDDHWILKSRTPGEDGAWVEFMTGHYRRTA</sequence>
<dbReference type="OrthoDB" id="512336at2"/>
<organism evidence="1 2">
    <name type="scientific">Methyloceanibacter methanicus</name>
    <dbReference type="NCBI Taxonomy" id="1774968"/>
    <lineage>
        <taxon>Bacteria</taxon>
        <taxon>Pseudomonadati</taxon>
        <taxon>Pseudomonadota</taxon>
        <taxon>Alphaproteobacteria</taxon>
        <taxon>Hyphomicrobiales</taxon>
        <taxon>Hyphomicrobiaceae</taxon>
        <taxon>Methyloceanibacter</taxon>
    </lineage>
</organism>
<gene>
    <name evidence="1" type="ORF">AUC68_04030</name>
</gene>
<dbReference type="InterPro" id="IPR011473">
    <property type="entry name" value="DUF1579"/>
</dbReference>